<evidence type="ECO:0000313" key="3">
    <source>
        <dbReference type="Proteomes" id="UP000449710"/>
    </source>
</evidence>
<protein>
    <submittedName>
        <fullName evidence="2">Flp family type IVb pilin</fullName>
    </submittedName>
</protein>
<evidence type="ECO:0000313" key="2">
    <source>
        <dbReference type="EMBL" id="NBG87951.1"/>
    </source>
</evidence>
<organism evidence="2 3">
    <name type="scientific">Isachenkonia alkalipeptolytica</name>
    <dbReference type="NCBI Taxonomy" id="2565777"/>
    <lineage>
        <taxon>Bacteria</taxon>
        <taxon>Bacillati</taxon>
        <taxon>Bacillota</taxon>
        <taxon>Clostridia</taxon>
        <taxon>Eubacteriales</taxon>
        <taxon>Clostridiaceae</taxon>
        <taxon>Isachenkonia</taxon>
    </lineage>
</organism>
<reference evidence="2 3" key="1">
    <citation type="submission" date="2019-04" db="EMBL/GenBank/DDBJ databases">
        <title>Isachenkonia alkalipeptolytica gen. nov. sp. nov. a new anaerobic, alkiliphilic organothrophic bacterium capable to reduce synthesized ferrihydrite isolated from a soda lake.</title>
        <authorList>
            <person name="Toshchakov S.V."/>
            <person name="Zavarzina D.G."/>
            <person name="Zhilina T.N."/>
            <person name="Kostrikina N.A."/>
            <person name="Kublanov I.V."/>
        </authorList>
    </citation>
    <scope>NUCLEOTIDE SEQUENCE [LARGE SCALE GENOMIC DNA]</scope>
    <source>
        <strain evidence="2 3">Z-1701</strain>
    </source>
</reference>
<keyword evidence="3" id="KW-1185">Reference proteome</keyword>
<dbReference type="InterPro" id="IPR007047">
    <property type="entry name" value="Flp_Fap"/>
</dbReference>
<comment type="caution">
    <text evidence="2">The sequence shown here is derived from an EMBL/GenBank/DDBJ whole genome shotgun (WGS) entry which is preliminary data.</text>
</comment>
<keyword evidence="1" id="KW-0472">Membrane</keyword>
<proteinExistence type="predicted"/>
<accession>A0AA43XKF5</accession>
<keyword evidence="1" id="KW-0812">Transmembrane</keyword>
<dbReference type="AlphaFoldDB" id="A0AA43XKF5"/>
<gene>
    <name evidence="2" type="ORF">ISALK_05505</name>
</gene>
<dbReference type="EMBL" id="SUMG01000005">
    <property type="protein sequence ID" value="NBG87951.1"/>
    <property type="molecule type" value="Genomic_DNA"/>
</dbReference>
<name>A0AA43XKF5_9CLOT</name>
<sequence>MNMLKQMMNLAVMHLGNKKGQGMVEYALIIGLVAVVLVGALILLSGGIENTFDAIIEHLPGGEE</sequence>
<dbReference type="Pfam" id="PF04964">
    <property type="entry name" value="Flp_Fap"/>
    <property type="match status" value="1"/>
</dbReference>
<dbReference type="Proteomes" id="UP000449710">
    <property type="component" value="Unassembled WGS sequence"/>
</dbReference>
<keyword evidence="1" id="KW-1133">Transmembrane helix</keyword>
<feature type="transmembrane region" description="Helical" evidence="1">
    <location>
        <begin position="23"/>
        <end position="44"/>
    </location>
</feature>
<evidence type="ECO:0000256" key="1">
    <source>
        <dbReference type="SAM" id="Phobius"/>
    </source>
</evidence>